<accession>A0A0B8P2T5</accession>
<sequence length="96" mass="11014">MVDVKDIIFAEASGKITEVSTEYGEFTTPLMLSEFVEKHQCSGFFKAHRSYWINLNKIDEITPWHSGTYRIKLKGSNKQIPVSRSNIKAFRECLGL</sequence>
<evidence type="ECO:0000313" key="3">
    <source>
        <dbReference type="EMBL" id="GAM60536.1"/>
    </source>
</evidence>
<reference evidence="3 4" key="2">
    <citation type="submission" date="2015-01" db="EMBL/GenBank/DDBJ databases">
        <authorList>
            <consortium name="NBRP consortium"/>
            <person name="Sawabe T."/>
            <person name="Meirelles P."/>
            <person name="Feng G."/>
            <person name="Sayaka M."/>
            <person name="Hattori M."/>
            <person name="Ohkuma M."/>
        </authorList>
    </citation>
    <scope>NUCLEOTIDE SEQUENCE [LARGE SCALE GENOMIC DNA]</scope>
    <source>
        <strain evidence="3 4">JCM19232</strain>
    </source>
</reference>
<evidence type="ECO:0000256" key="1">
    <source>
        <dbReference type="ARBA" id="ARBA00023012"/>
    </source>
</evidence>
<evidence type="ECO:0000313" key="4">
    <source>
        <dbReference type="Proteomes" id="UP000031670"/>
    </source>
</evidence>
<feature type="domain" description="HTH LytTR-type" evidence="2">
    <location>
        <begin position="1"/>
        <end position="96"/>
    </location>
</feature>
<protein>
    <submittedName>
        <fullName evidence="3">Transcriptional regulatory protein</fullName>
    </submittedName>
</protein>
<dbReference type="AlphaFoldDB" id="A0A0B8P2T5"/>
<dbReference type="Pfam" id="PF04397">
    <property type="entry name" value="LytTR"/>
    <property type="match status" value="1"/>
</dbReference>
<dbReference type="PANTHER" id="PTHR37299">
    <property type="entry name" value="TRANSCRIPTIONAL REGULATOR-RELATED"/>
    <property type="match status" value="1"/>
</dbReference>
<reference evidence="3 4" key="1">
    <citation type="submission" date="2015-01" db="EMBL/GenBank/DDBJ databases">
        <title>Vibrio sp. C5 JCM 19232 whole genome shotgun sequence.</title>
        <authorList>
            <person name="Sawabe T."/>
            <person name="Meirelles P."/>
            <person name="Feng G."/>
            <person name="Sayaka M."/>
            <person name="Hattori M."/>
            <person name="Ohkuma M."/>
        </authorList>
    </citation>
    <scope>NUCLEOTIDE SEQUENCE [LARGE SCALE GENOMIC DNA]</scope>
    <source>
        <strain evidence="3 4">JCM19232</strain>
    </source>
</reference>
<dbReference type="SMART" id="SM00850">
    <property type="entry name" value="LytTR"/>
    <property type="match status" value="1"/>
</dbReference>
<dbReference type="InterPro" id="IPR046947">
    <property type="entry name" value="LytR-like"/>
</dbReference>
<name>A0A0B8P2T5_9VIBR</name>
<dbReference type="PROSITE" id="PS50930">
    <property type="entry name" value="HTH_LYTTR"/>
    <property type="match status" value="1"/>
</dbReference>
<dbReference type="GO" id="GO:0003677">
    <property type="term" value="F:DNA binding"/>
    <property type="evidence" value="ECO:0007669"/>
    <property type="project" value="InterPro"/>
</dbReference>
<evidence type="ECO:0000259" key="2">
    <source>
        <dbReference type="PROSITE" id="PS50930"/>
    </source>
</evidence>
<dbReference type="EMBL" id="BBSA01000001">
    <property type="protein sequence ID" value="GAM60536.1"/>
    <property type="molecule type" value="Genomic_DNA"/>
</dbReference>
<dbReference type="GO" id="GO:0000156">
    <property type="term" value="F:phosphorelay response regulator activity"/>
    <property type="evidence" value="ECO:0007669"/>
    <property type="project" value="InterPro"/>
</dbReference>
<comment type="caution">
    <text evidence="3">The sequence shown here is derived from an EMBL/GenBank/DDBJ whole genome shotgun (WGS) entry which is preliminary data.</text>
</comment>
<dbReference type="Gene3D" id="2.40.50.1020">
    <property type="entry name" value="LytTr DNA-binding domain"/>
    <property type="match status" value="1"/>
</dbReference>
<gene>
    <name evidence="3" type="ORF">JCM19232_869</name>
</gene>
<dbReference type="InterPro" id="IPR007492">
    <property type="entry name" value="LytTR_DNA-bd_dom"/>
</dbReference>
<keyword evidence="1" id="KW-0902">Two-component regulatory system</keyword>
<dbReference type="PANTHER" id="PTHR37299:SF1">
    <property type="entry name" value="STAGE 0 SPORULATION PROTEIN A HOMOLOG"/>
    <property type="match status" value="1"/>
</dbReference>
<organism evidence="3 4">
    <name type="scientific">Vibrio ishigakensis</name>
    <dbReference type="NCBI Taxonomy" id="1481914"/>
    <lineage>
        <taxon>Bacteria</taxon>
        <taxon>Pseudomonadati</taxon>
        <taxon>Pseudomonadota</taxon>
        <taxon>Gammaproteobacteria</taxon>
        <taxon>Vibrionales</taxon>
        <taxon>Vibrionaceae</taxon>
        <taxon>Vibrio</taxon>
    </lineage>
</organism>
<dbReference type="Proteomes" id="UP000031670">
    <property type="component" value="Unassembled WGS sequence"/>
</dbReference>
<proteinExistence type="predicted"/>